<keyword evidence="3" id="KW-1185">Reference proteome</keyword>
<feature type="compositionally biased region" description="Acidic residues" evidence="1">
    <location>
        <begin position="103"/>
        <end position="117"/>
    </location>
</feature>
<feature type="region of interest" description="Disordered" evidence="1">
    <location>
        <begin position="56"/>
        <end position="117"/>
    </location>
</feature>
<sequence>MESEGVLLYCSDDHISSHINEGQSFEEPTDEPTFACSNGWSSSWNSVEDPIIHVSDNSWDQPPFGNVSEQPPIYGGSSSSQHAYTDDGGYILEIQGTPPSMQVDDEWFNEEQTPDQP</sequence>
<dbReference type="Proteomes" id="UP001396334">
    <property type="component" value="Unassembled WGS sequence"/>
</dbReference>
<accession>A0ABR2TSU7</accession>
<evidence type="ECO:0000313" key="3">
    <source>
        <dbReference type="Proteomes" id="UP001396334"/>
    </source>
</evidence>
<gene>
    <name evidence="2" type="ORF">V6N11_015673</name>
</gene>
<reference evidence="2 3" key="1">
    <citation type="journal article" date="2024" name="G3 (Bethesda)">
        <title>Genome assembly of Hibiscus sabdariffa L. provides insights into metabolisms of medicinal natural products.</title>
        <authorList>
            <person name="Kim T."/>
        </authorList>
    </citation>
    <scope>NUCLEOTIDE SEQUENCE [LARGE SCALE GENOMIC DNA]</scope>
    <source>
        <strain evidence="2">TK-2024</strain>
        <tissue evidence="2">Old leaves</tissue>
    </source>
</reference>
<name>A0ABR2TSU7_9ROSI</name>
<proteinExistence type="predicted"/>
<organism evidence="2 3">
    <name type="scientific">Hibiscus sabdariffa</name>
    <name type="common">roselle</name>
    <dbReference type="NCBI Taxonomy" id="183260"/>
    <lineage>
        <taxon>Eukaryota</taxon>
        <taxon>Viridiplantae</taxon>
        <taxon>Streptophyta</taxon>
        <taxon>Embryophyta</taxon>
        <taxon>Tracheophyta</taxon>
        <taxon>Spermatophyta</taxon>
        <taxon>Magnoliopsida</taxon>
        <taxon>eudicotyledons</taxon>
        <taxon>Gunneridae</taxon>
        <taxon>Pentapetalae</taxon>
        <taxon>rosids</taxon>
        <taxon>malvids</taxon>
        <taxon>Malvales</taxon>
        <taxon>Malvaceae</taxon>
        <taxon>Malvoideae</taxon>
        <taxon>Hibiscus</taxon>
    </lineage>
</organism>
<comment type="caution">
    <text evidence="2">The sequence shown here is derived from an EMBL/GenBank/DDBJ whole genome shotgun (WGS) entry which is preliminary data.</text>
</comment>
<evidence type="ECO:0000313" key="2">
    <source>
        <dbReference type="EMBL" id="KAK9040525.1"/>
    </source>
</evidence>
<protein>
    <submittedName>
        <fullName evidence="2">Uncharacterized protein</fullName>
    </submittedName>
</protein>
<evidence type="ECO:0000256" key="1">
    <source>
        <dbReference type="SAM" id="MobiDB-lite"/>
    </source>
</evidence>
<dbReference type="EMBL" id="JBBPBN010000004">
    <property type="protein sequence ID" value="KAK9040525.1"/>
    <property type="molecule type" value="Genomic_DNA"/>
</dbReference>